<evidence type="ECO:0000259" key="15">
    <source>
        <dbReference type="PROSITE" id="PS50067"/>
    </source>
</evidence>
<evidence type="ECO:0000256" key="4">
    <source>
        <dbReference type="ARBA" id="ARBA00022741"/>
    </source>
</evidence>
<keyword evidence="6 13" id="KW-0175">Coiled coil</keyword>
<keyword evidence="2" id="KW-0963">Cytoplasm</keyword>
<evidence type="ECO:0000256" key="1">
    <source>
        <dbReference type="ARBA" id="ARBA00004186"/>
    </source>
</evidence>
<evidence type="ECO:0000256" key="13">
    <source>
        <dbReference type="SAM" id="Coils"/>
    </source>
</evidence>
<evidence type="ECO:0000256" key="14">
    <source>
        <dbReference type="SAM" id="MobiDB-lite"/>
    </source>
</evidence>
<feature type="coiled-coil region" evidence="13">
    <location>
        <begin position="418"/>
        <end position="452"/>
    </location>
</feature>
<gene>
    <name evidence="16" type="ORF">WJX81_000359</name>
</gene>
<dbReference type="InterPro" id="IPR036961">
    <property type="entry name" value="Kinesin_motor_dom_sf"/>
</dbReference>
<feature type="compositionally biased region" description="Low complexity" evidence="14">
    <location>
        <begin position="20"/>
        <end position="29"/>
    </location>
</feature>
<feature type="binding site" evidence="12">
    <location>
        <begin position="150"/>
        <end position="157"/>
    </location>
    <ligand>
        <name>ATP</name>
        <dbReference type="ChEBI" id="CHEBI:30616"/>
    </ligand>
</feature>
<evidence type="ECO:0000313" key="16">
    <source>
        <dbReference type="EMBL" id="KAK9830576.1"/>
    </source>
</evidence>
<dbReference type="SMART" id="SM00129">
    <property type="entry name" value="KISc"/>
    <property type="match status" value="1"/>
</dbReference>
<feature type="region of interest" description="Disordered" evidence="14">
    <location>
        <begin position="1"/>
        <end position="60"/>
    </location>
</feature>
<dbReference type="AlphaFoldDB" id="A0AAW1RB85"/>
<name>A0AAW1RB85_9CHLO</name>
<evidence type="ECO:0000256" key="9">
    <source>
        <dbReference type="ARBA" id="ARBA00034488"/>
    </source>
</evidence>
<dbReference type="PROSITE" id="PS50067">
    <property type="entry name" value="KINESIN_MOTOR_2"/>
    <property type="match status" value="1"/>
</dbReference>
<keyword evidence="7 12" id="KW-0505">Motor protein</keyword>
<dbReference type="GO" id="GO:0003777">
    <property type="term" value="F:microtubule motor activity"/>
    <property type="evidence" value="ECO:0007669"/>
    <property type="project" value="InterPro"/>
</dbReference>
<evidence type="ECO:0000256" key="2">
    <source>
        <dbReference type="ARBA" id="ARBA00022490"/>
    </source>
</evidence>
<dbReference type="InterPro" id="IPR001752">
    <property type="entry name" value="Kinesin_motor_dom"/>
</dbReference>
<dbReference type="FunFam" id="3.40.850.10:FF:000019">
    <property type="entry name" value="Kinesin-like protein KIN-5D"/>
    <property type="match status" value="1"/>
</dbReference>
<dbReference type="GO" id="GO:0008017">
    <property type="term" value="F:microtubule binding"/>
    <property type="evidence" value="ECO:0007669"/>
    <property type="project" value="InterPro"/>
</dbReference>
<dbReference type="PANTHER" id="PTHR37739:SF8">
    <property type="entry name" value="KINESIN-LIKE PROTEIN KIN-12D"/>
    <property type="match status" value="1"/>
</dbReference>
<sequence>MRALGNAHTPNARDRPGLPAPKSAAAAHSHAVHFTATRSRFEQRSEATQPLLRAPGGGFREPLVSSDDNLKVVVRVRPMSERELDAGGQKCLAQQSQQVLKVLLHPEPQVFTFDIVAGEAADQDAIFRVAGRPIVENCMSGYNSCIFAYGQTGSGKTFTMLGPGSEVPPATLADADDTRGLTMRVFEHLFTRISELQQDPAANARVLCRCSFLEIYNEAIADLLAPGAAPLAVREDLRRGVYVEGLCEEVVSSVEEAAALLARGAAARRVGETAMNRESSRSHSVFTLTLETRTAGAAGLDKLLHARLNLVDLAGSERQKASGAVGGRLREASAINRSLSALGNVIQALVEQQKSGLRSHVPYRDSRLTYLLQDSLGGNSKTIMIANVSPAAGCLTETLSTLRFAQRAKNIRNKAVVNVDLSGEAAAMRAEIARLNAEVASFKSELALLQQAPGQAPAHMPAAAGSPFTTPLAKFGTGGPGHGGSPAGCGLHFVSPSGHSALLGALRREAAAASAGRRAAAEAERLRELLRQRDMDAQRAKMIIRLKEDKVARLQAAAAGSGLPQSEEAAAEVAALQLECALLRARVDNHPEVTRFAVEALALREELGALREAAGCDEAAVLGEELAGLRAELLRLADENRRLQSTPKVKEVEAAAQRAAAASASVIEEAMAAAEAARRQASQHTQEQALEVLELRDRVAAMEEAAAGARARLAGASDDVHRLERAALALEERLVAAQQCEREAREEAAALRARADAAGDLAAAAALAEDRERAAKDQAHALAQVLAEREAAASAEEELRSRAETQIVELEERCGALEAAAAETSVARGDLEAALAACREEAAAAIAALRAAAQTEAAQAAELAQQRRLEELETLREELRAQRAIALEGEASRAAAAAAAAEAEAAAANATHERAALAARLAFREREVAAAREDAGRSLGHASAAAERLVADAQRSQRVAAALAEQAAGLEAARAAHEAAAAAERGEADKWRRKYHAAMEASALTSPKAEGFENAARLVALGQI</sequence>
<evidence type="ECO:0000256" key="5">
    <source>
        <dbReference type="ARBA" id="ARBA00022840"/>
    </source>
</evidence>
<evidence type="ECO:0000256" key="7">
    <source>
        <dbReference type="ARBA" id="ARBA00023175"/>
    </source>
</evidence>
<feature type="coiled-coil region" evidence="13">
    <location>
        <begin position="793"/>
        <end position="820"/>
    </location>
</feature>
<evidence type="ECO:0000313" key="17">
    <source>
        <dbReference type="Proteomes" id="UP001445335"/>
    </source>
</evidence>
<keyword evidence="4 12" id="KW-0547">Nucleotide-binding</keyword>
<evidence type="ECO:0000256" key="11">
    <source>
        <dbReference type="ARBA" id="ARBA00046159"/>
    </source>
</evidence>
<feature type="coiled-coil region" evidence="13">
    <location>
        <begin position="846"/>
        <end position="920"/>
    </location>
</feature>
<reference evidence="16 17" key="1">
    <citation type="journal article" date="2024" name="Nat. Commun.">
        <title>Phylogenomics reveals the evolutionary origins of lichenization in chlorophyte algae.</title>
        <authorList>
            <person name="Puginier C."/>
            <person name="Libourel C."/>
            <person name="Otte J."/>
            <person name="Skaloud P."/>
            <person name="Haon M."/>
            <person name="Grisel S."/>
            <person name="Petersen M."/>
            <person name="Berrin J.G."/>
            <person name="Delaux P.M."/>
            <person name="Dal Grande F."/>
            <person name="Keller J."/>
        </authorList>
    </citation>
    <scope>NUCLEOTIDE SEQUENCE [LARGE SCALE GENOMIC DNA]</scope>
    <source>
        <strain evidence="16 17">SAG 245.80</strain>
    </source>
</reference>
<protein>
    <recommendedName>
        <fullName evidence="15">Kinesin motor domain-containing protein</fullName>
    </recommendedName>
</protein>
<comment type="function">
    <text evidence="11">Responsible for microtubule translocation. May be important for the organization of phragmoplast-specific arrays of microtubules. Plays an essential role in stabilizing the mitotic spindle. Required during mitotic cytokinesis.</text>
</comment>
<evidence type="ECO:0000256" key="3">
    <source>
        <dbReference type="ARBA" id="ARBA00022701"/>
    </source>
</evidence>
<evidence type="ECO:0000256" key="12">
    <source>
        <dbReference type="PROSITE-ProRule" id="PRU00283"/>
    </source>
</evidence>
<dbReference type="GO" id="GO:0007018">
    <property type="term" value="P:microtubule-based movement"/>
    <property type="evidence" value="ECO:0007669"/>
    <property type="project" value="InterPro"/>
</dbReference>
<dbReference type="GO" id="GO:0007010">
    <property type="term" value="P:cytoskeleton organization"/>
    <property type="evidence" value="ECO:0007669"/>
    <property type="project" value="UniProtKB-ARBA"/>
</dbReference>
<dbReference type="Pfam" id="PF00225">
    <property type="entry name" value="Kinesin"/>
    <property type="match status" value="1"/>
</dbReference>
<proteinExistence type="inferred from homology"/>
<dbReference type="SUPFAM" id="SSF52540">
    <property type="entry name" value="P-loop containing nucleoside triphosphate hydrolases"/>
    <property type="match status" value="1"/>
</dbReference>
<dbReference type="Gene3D" id="3.40.850.10">
    <property type="entry name" value="Kinesin motor domain"/>
    <property type="match status" value="1"/>
</dbReference>
<comment type="subcellular location">
    <subcellularLocation>
        <location evidence="1">Cytoplasm</location>
        <location evidence="1">Cytoskeleton</location>
        <location evidence="1">Spindle</location>
    </subcellularLocation>
</comment>
<dbReference type="PRINTS" id="PR00380">
    <property type="entry name" value="KINESINHEAVY"/>
</dbReference>
<comment type="similarity">
    <text evidence="10">Belongs to the TRAFAC class myosin-kinesin ATPase superfamily. Kinesin family. KIN-5/BimC subfamily.</text>
</comment>
<dbReference type="GO" id="GO:0005819">
    <property type="term" value="C:spindle"/>
    <property type="evidence" value="ECO:0007669"/>
    <property type="project" value="UniProtKB-SubCell"/>
</dbReference>
<evidence type="ECO:0000256" key="6">
    <source>
        <dbReference type="ARBA" id="ARBA00023054"/>
    </source>
</evidence>
<comment type="caution">
    <text evidence="16">The sequence shown here is derived from an EMBL/GenBank/DDBJ whole genome shotgun (WGS) entry which is preliminary data.</text>
</comment>
<keyword evidence="8" id="KW-0206">Cytoskeleton</keyword>
<feature type="domain" description="Kinesin motor" evidence="15">
    <location>
        <begin position="69"/>
        <end position="411"/>
    </location>
</feature>
<dbReference type="EMBL" id="JALJOU010000050">
    <property type="protein sequence ID" value="KAK9830576.1"/>
    <property type="molecule type" value="Genomic_DNA"/>
</dbReference>
<dbReference type="GO" id="GO:0005524">
    <property type="term" value="F:ATP binding"/>
    <property type="evidence" value="ECO:0007669"/>
    <property type="project" value="UniProtKB-UniRule"/>
</dbReference>
<keyword evidence="3" id="KW-0493">Microtubule</keyword>
<feature type="coiled-coil region" evidence="13">
    <location>
        <begin position="619"/>
        <end position="740"/>
    </location>
</feature>
<dbReference type="PROSITE" id="PS00411">
    <property type="entry name" value="KINESIN_MOTOR_1"/>
    <property type="match status" value="1"/>
</dbReference>
<dbReference type="PANTHER" id="PTHR37739">
    <property type="entry name" value="KINESIN-LIKE PROTEIN KIN-12D"/>
    <property type="match status" value="1"/>
</dbReference>
<dbReference type="Proteomes" id="UP001445335">
    <property type="component" value="Unassembled WGS sequence"/>
</dbReference>
<comment type="similarity">
    <text evidence="9">Belongs to the TRAFAC class myosin-kinesin ATPase superfamily. Kinesin family. KIN-12 subfamily.</text>
</comment>
<keyword evidence="17" id="KW-1185">Reference proteome</keyword>
<dbReference type="InterPro" id="IPR044986">
    <property type="entry name" value="KIF15/KIN-12"/>
</dbReference>
<evidence type="ECO:0000256" key="8">
    <source>
        <dbReference type="ARBA" id="ARBA00023212"/>
    </source>
</evidence>
<dbReference type="GO" id="GO:0005874">
    <property type="term" value="C:microtubule"/>
    <property type="evidence" value="ECO:0007669"/>
    <property type="project" value="UniProtKB-KW"/>
</dbReference>
<accession>A0AAW1RB85</accession>
<dbReference type="InterPro" id="IPR019821">
    <property type="entry name" value="Kinesin_motor_CS"/>
</dbReference>
<keyword evidence="5 12" id="KW-0067">ATP-binding</keyword>
<dbReference type="InterPro" id="IPR027417">
    <property type="entry name" value="P-loop_NTPase"/>
</dbReference>
<evidence type="ECO:0000256" key="10">
    <source>
        <dbReference type="ARBA" id="ARBA00034704"/>
    </source>
</evidence>
<organism evidence="16 17">
    <name type="scientific">Elliptochloris bilobata</name>
    <dbReference type="NCBI Taxonomy" id="381761"/>
    <lineage>
        <taxon>Eukaryota</taxon>
        <taxon>Viridiplantae</taxon>
        <taxon>Chlorophyta</taxon>
        <taxon>core chlorophytes</taxon>
        <taxon>Trebouxiophyceae</taxon>
        <taxon>Trebouxiophyceae incertae sedis</taxon>
        <taxon>Elliptochloris clade</taxon>
        <taxon>Elliptochloris</taxon>
    </lineage>
</organism>